<dbReference type="Proteomes" id="UP000077355">
    <property type="component" value="Unassembled WGS sequence"/>
</dbReference>
<evidence type="ECO:0000313" key="1">
    <source>
        <dbReference type="EMBL" id="OAB48246.1"/>
    </source>
</evidence>
<keyword evidence="2" id="KW-1185">Reference proteome</keyword>
<evidence type="ECO:0000313" key="2">
    <source>
        <dbReference type="Proteomes" id="UP000077355"/>
    </source>
</evidence>
<proteinExistence type="predicted"/>
<name>A0A168QV01_9BACL</name>
<reference evidence="1 2" key="1">
    <citation type="submission" date="2016-03" db="EMBL/GenBank/DDBJ databases">
        <title>Draft genome sequence of Paenibacillus antarcticus CECT 5836.</title>
        <authorList>
            <person name="Shin S.-K."/>
            <person name="Yi H."/>
        </authorList>
    </citation>
    <scope>NUCLEOTIDE SEQUENCE [LARGE SCALE GENOMIC DNA]</scope>
    <source>
        <strain evidence="1 2">CECT 5836</strain>
    </source>
</reference>
<accession>A0A168QV01</accession>
<dbReference type="EMBL" id="LVJI01000001">
    <property type="protein sequence ID" value="OAB48246.1"/>
    <property type="molecule type" value="Genomic_DNA"/>
</dbReference>
<comment type="caution">
    <text evidence="1">The sequence shown here is derived from an EMBL/GenBank/DDBJ whole genome shotgun (WGS) entry which is preliminary data.</text>
</comment>
<sequence>MMSLLFICPLYMLYCSYYRLGEQTLKRIGQWLLICASILMLAGCGNDADVSIFMTDLSQSPSDIREPLEQELQEKLGEDLKVSISAAALYVEQKVLIEYAAGEHEIIIVPEDVMKRYSQQGAHRVLDQEFDSEKFPEGVFEAGVTDEATNEIVSEKHLFAIPLSKMKIFQGMNFRTEGLYATIPFSSNSVENSVKVMKLMIGE</sequence>
<dbReference type="AlphaFoldDB" id="A0A168QV01"/>
<protein>
    <submittedName>
        <fullName evidence="1">Uncharacterized protein</fullName>
    </submittedName>
</protein>
<gene>
    <name evidence="1" type="ORF">PBAT_00980</name>
</gene>
<organism evidence="1 2">
    <name type="scientific">Paenibacillus antarcticus</name>
    <dbReference type="NCBI Taxonomy" id="253703"/>
    <lineage>
        <taxon>Bacteria</taxon>
        <taxon>Bacillati</taxon>
        <taxon>Bacillota</taxon>
        <taxon>Bacilli</taxon>
        <taxon>Bacillales</taxon>
        <taxon>Paenibacillaceae</taxon>
        <taxon>Paenibacillus</taxon>
    </lineage>
</organism>